<keyword evidence="8" id="KW-1185">Reference proteome</keyword>
<evidence type="ECO:0000256" key="4">
    <source>
        <dbReference type="ARBA" id="ARBA00023004"/>
    </source>
</evidence>
<evidence type="ECO:0000256" key="6">
    <source>
        <dbReference type="SAM" id="SignalP"/>
    </source>
</evidence>
<dbReference type="PANTHER" id="PTHR24300:SF375">
    <property type="entry name" value="CYTOCHROME P450 FAMILY"/>
    <property type="match status" value="1"/>
</dbReference>
<evidence type="ECO:0000256" key="3">
    <source>
        <dbReference type="ARBA" id="ARBA00022723"/>
    </source>
</evidence>
<evidence type="ECO:0000256" key="1">
    <source>
        <dbReference type="ARBA" id="ARBA00001971"/>
    </source>
</evidence>
<dbReference type="Proteomes" id="UP001642483">
    <property type="component" value="Unassembled WGS sequence"/>
</dbReference>
<feature type="signal peptide" evidence="6">
    <location>
        <begin position="1"/>
        <end position="15"/>
    </location>
</feature>
<gene>
    <name evidence="7" type="ORF">CVLEPA_LOCUS10580</name>
</gene>
<evidence type="ECO:0008006" key="9">
    <source>
        <dbReference type="Google" id="ProtNLM"/>
    </source>
</evidence>
<protein>
    <recommendedName>
        <fullName evidence="9">Cytochrome P450</fullName>
    </recommendedName>
</protein>
<reference evidence="7 8" key="1">
    <citation type="submission" date="2024-02" db="EMBL/GenBank/DDBJ databases">
        <authorList>
            <person name="Daric V."/>
            <person name="Darras S."/>
        </authorList>
    </citation>
    <scope>NUCLEOTIDE SEQUENCE [LARGE SCALE GENOMIC DNA]</scope>
</reference>
<accession>A0ABP0FP74</accession>
<evidence type="ECO:0000256" key="5">
    <source>
        <dbReference type="RuleBase" id="RU000461"/>
    </source>
</evidence>
<dbReference type="PANTHER" id="PTHR24300">
    <property type="entry name" value="CYTOCHROME P450 508A4-RELATED"/>
    <property type="match status" value="1"/>
</dbReference>
<evidence type="ECO:0000256" key="2">
    <source>
        <dbReference type="ARBA" id="ARBA00010617"/>
    </source>
</evidence>
<keyword evidence="5" id="KW-0349">Heme</keyword>
<dbReference type="InterPro" id="IPR050182">
    <property type="entry name" value="Cytochrome_P450_fam2"/>
</dbReference>
<dbReference type="SUPFAM" id="SSF48264">
    <property type="entry name" value="Cytochrome P450"/>
    <property type="match status" value="1"/>
</dbReference>
<dbReference type="Pfam" id="PF00067">
    <property type="entry name" value="p450"/>
    <property type="match status" value="1"/>
</dbReference>
<dbReference type="InterPro" id="IPR036396">
    <property type="entry name" value="Cyt_P450_sf"/>
</dbReference>
<evidence type="ECO:0000313" key="7">
    <source>
        <dbReference type="EMBL" id="CAK8680314.1"/>
    </source>
</evidence>
<dbReference type="PRINTS" id="PR00385">
    <property type="entry name" value="P450"/>
</dbReference>
<dbReference type="InterPro" id="IPR001128">
    <property type="entry name" value="Cyt_P450"/>
</dbReference>
<keyword evidence="5" id="KW-0503">Monooxygenase</keyword>
<keyword evidence="5" id="KW-0560">Oxidoreductase</keyword>
<evidence type="ECO:0000313" key="8">
    <source>
        <dbReference type="Proteomes" id="UP001642483"/>
    </source>
</evidence>
<organism evidence="7 8">
    <name type="scientific">Clavelina lepadiformis</name>
    <name type="common">Light-bulb sea squirt</name>
    <name type="synonym">Ascidia lepadiformis</name>
    <dbReference type="NCBI Taxonomy" id="159417"/>
    <lineage>
        <taxon>Eukaryota</taxon>
        <taxon>Metazoa</taxon>
        <taxon>Chordata</taxon>
        <taxon>Tunicata</taxon>
        <taxon>Ascidiacea</taxon>
        <taxon>Aplousobranchia</taxon>
        <taxon>Clavelinidae</taxon>
        <taxon>Clavelina</taxon>
    </lineage>
</organism>
<keyword evidence="3 5" id="KW-0479">Metal-binding</keyword>
<sequence>MWLAVLFLAVVILFAVDKLRKNGKAEKYNLPPGPKGLPILGTFPSFLKAPAHIVFQEWTKAYGKIYRFTLGTGTSVVLGDADTVREAMLTKSPAVDSRCQWRYCFITTFRGLSVLPYSQKWLNTRRRTLTILRDFGMGKSFMEDRIYEETLRLIKCMLDNGGNGEKNFEPRNMLRRSPVNTLCWILFGKRYDYDHPGLLYVMDTVETLVNILATASIYDILPSWLRRILGFSLRSFHKQLQNLNKFMHDRVDEHRKTYNEKVTNNFVDAWLKARDVDKAKNTTNIHARVPSSGRANDSGEEKEFSELPDVLQDVIIAGAHSTGIVFHWTVLLLVLHKQVQDKAYKEITEIIGADQVPSMAHRSKLRYIDALINEVLRVSTVLPLVAHATGKDTTIAGYDVPGNIEVIYNNWTLNHDEKRFPDPFCFNPDRWLDEEGKLRKDLLRGFFPFGLGKRSCAGESLARMQLFITTVTLIQHLEFLPPDATASEDLKPVVHHEFGMLATCKPFVMRAKKRPNSTALV</sequence>
<dbReference type="InterPro" id="IPR017972">
    <property type="entry name" value="Cyt_P450_CS"/>
</dbReference>
<comment type="similarity">
    <text evidence="2 5">Belongs to the cytochrome P450 family.</text>
</comment>
<name>A0ABP0FP74_CLALP</name>
<proteinExistence type="inferred from homology"/>
<comment type="caution">
    <text evidence="7">The sequence shown here is derived from an EMBL/GenBank/DDBJ whole genome shotgun (WGS) entry which is preliminary data.</text>
</comment>
<dbReference type="InterPro" id="IPR002401">
    <property type="entry name" value="Cyt_P450_E_grp-I"/>
</dbReference>
<keyword evidence="4 5" id="KW-0408">Iron</keyword>
<dbReference type="PRINTS" id="PR00463">
    <property type="entry name" value="EP450I"/>
</dbReference>
<dbReference type="Gene3D" id="1.10.630.10">
    <property type="entry name" value="Cytochrome P450"/>
    <property type="match status" value="1"/>
</dbReference>
<feature type="chain" id="PRO_5046061136" description="Cytochrome P450" evidence="6">
    <location>
        <begin position="16"/>
        <end position="521"/>
    </location>
</feature>
<keyword evidence="6" id="KW-0732">Signal</keyword>
<dbReference type="EMBL" id="CAWYQH010000068">
    <property type="protein sequence ID" value="CAK8680314.1"/>
    <property type="molecule type" value="Genomic_DNA"/>
</dbReference>
<comment type="cofactor">
    <cofactor evidence="1">
        <name>heme</name>
        <dbReference type="ChEBI" id="CHEBI:30413"/>
    </cofactor>
</comment>
<dbReference type="PROSITE" id="PS00086">
    <property type="entry name" value="CYTOCHROME_P450"/>
    <property type="match status" value="1"/>
</dbReference>